<gene>
    <name evidence="11" type="ORF">CDD81_4129</name>
</gene>
<dbReference type="PANTHER" id="PTHR12714">
    <property type="entry name" value="PROTEIN-S ISOPRENYLCYSTEINE O-METHYLTRANSFERASE"/>
    <property type="match status" value="1"/>
</dbReference>
<dbReference type="PANTHER" id="PTHR12714:SF9">
    <property type="entry name" value="PROTEIN-S-ISOPRENYLCYSTEINE O-METHYLTRANSFERASE"/>
    <property type="match status" value="1"/>
</dbReference>
<dbReference type="AlphaFoldDB" id="A0A2C5XJB2"/>
<evidence type="ECO:0000256" key="4">
    <source>
        <dbReference type="ARBA" id="ARBA00022603"/>
    </source>
</evidence>
<feature type="transmembrane region" description="Helical" evidence="10">
    <location>
        <begin position="142"/>
        <end position="161"/>
    </location>
</feature>
<dbReference type="EC" id="2.1.1.100" evidence="3 10"/>
<evidence type="ECO:0000313" key="12">
    <source>
        <dbReference type="Proteomes" id="UP000226192"/>
    </source>
</evidence>
<feature type="transmembrane region" description="Helical" evidence="10">
    <location>
        <begin position="204"/>
        <end position="232"/>
    </location>
</feature>
<dbReference type="GO" id="GO:0004671">
    <property type="term" value="F:protein C-terminal S-isoprenylcysteine carboxyl O-methyltransferase activity"/>
    <property type="evidence" value="ECO:0007669"/>
    <property type="project" value="UniProtKB-EC"/>
</dbReference>
<evidence type="ECO:0000256" key="3">
    <source>
        <dbReference type="ARBA" id="ARBA00012151"/>
    </source>
</evidence>
<dbReference type="Gene3D" id="1.20.120.1630">
    <property type="match status" value="1"/>
</dbReference>
<dbReference type="GO" id="GO:0005789">
    <property type="term" value="C:endoplasmic reticulum membrane"/>
    <property type="evidence" value="ECO:0007669"/>
    <property type="project" value="UniProtKB-SubCell"/>
</dbReference>
<dbReference type="InterPro" id="IPR025770">
    <property type="entry name" value="PPMT_MeTrfase"/>
</dbReference>
<evidence type="ECO:0000256" key="2">
    <source>
        <dbReference type="ARBA" id="ARBA00009140"/>
    </source>
</evidence>
<comment type="caution">
    <text evidence="11">The sequence shown here is derived from an EMBL/GenBank/DDBJ whole genome shotgun (WGS) entry which is preliminary data.</text>
</comment>
<reference evidence="11 12" key="1">
    <citation type="submission" date="2017-06" db="EMBL/GenBank/DDBJ databases">
        <title>Ant-infecting Ophiocordyceps genomes reveal a high diversity of potential behavioral manipulation genes and a possible major role for enterotoxins.</title>
        <authorList>
            <person name="De Bekker C."/>
            <person name="Evans H.C."/>
            <person name="Brachmann A."/>
            <person name="Hughes D.P."/>
        </authorList>
    </citation>
    <scope>NUCLEOTIDE SEQUENCE [LARGE SCALE GENOMIC DNA]</scope>
    <source>
        <strain evidence="11 12">Map64</strain>
    </source>
</reference>
<feature type="transmembrane region" description="Helical" evidence="10">
    <location>
        <begin position="76"/>
        <end position="94"/>
    </location>
</feature>
<evidence type="ECO:0000256" key="7">
    <source>
        <dbReference type="ARBA" id="ARBA00022692"/>
    </source>
</evidence>
<comment type="catalytic activity">
    <reaction evidence="10">
        <text>[protein]-C-terminal S-[(2E,6E)-farnesyl]-L-cysteine + S-adenosyl-L-methionine = [protein]-C-terminal S-[(2E,6E)-farnesyl]-L-cysteine methyl ester + S-adenosyl-L-homocysteine</text>
        <dbReference type="Rhea" id="RHEA:21672"/>
        <dbReference type="Rhea" id="RHEA-COMP:12125"/>
        <dbReference type="Rhea" id="RHEA-COMP:12126"/>
        <dbReference type="ChEBI" id="CHEBI:57856"/>
        <dbReference type="ChEBI" id="CHEBI:59789"/>
        <dbReference type="ChEBI" id="CHEBI:90510"/>
        <dbReference type="ChEBI" id="CHEBI:90511"/>
        <dbReference type="EC" id="2.1.1.100"/>
    </reaction>
</comment>
<comment type="subcellular location">
    <subcellularLocation>
        <location evidence="10">Endoplasmic reticulum membrane</location>
        <topology evidence="10">Multi-pass membrane protein</topology>
    </subcellularLocation>
    <subcellularLocation>
        <location evidence="1">Membrane</location>
        <topology evidence="1">Multi-pass membrane protein</topology>
    </subcellularLocation>
</comment>
<keyword evidence="8 10" id="KW-1133">Transmembrane helix</keyword>
<feature type="transmembrane region" description="Helical" evidence="10">
    <location>
        <begin position="115"/>
        <end position="136"/>
    </location>
</feature>
<sequence>MHSPVLQSATSSGSSSPSSLSLFYSPEDDVIKHFAAGQPRSLSGIALRAFCLGSAFTIGTALAIALPLLYPDTPFWRPPFFLAALAAFHFLEFWTTAARNHTAARVDSFLLTANWPAYAIAHAAAFAECTLVGLVWPSRNWTGGAVAMWLGFLLVLVGQAVRSAAMLHAGTSFNHQIQTRKSVSHCLVTSGVYSRLRHPSYFGFFYWSLGTQLAMGNMFCFFAYTIVLWSFFHSRIRVEETKLIEFFGQDYVDYRKRVGTGIPFVG</sequence>
<evidence type="ECO:0000256" key="1">
    <source>
        <dbReference type="ARBA" id="ARBA00004141"/>
    </source>
</evidence>
<dbReference type="Proteomes" id="UP000226192">
    <property type="component" value="Unassembled WGS sequence"/>
</dbReference>
<dbReference type="STRING" id="1399860.A0A2C5XJB2"/>
<name>A0A2C5XJB2_9HYPO</name>
<dbReference type="InterPro" id="IPR007269">
    <property type="entry name" value="ICMT_MeTrfase"/>
</dbReference>
<dbReference type="PROSITE" id="PS51564">
    <property type="entry name" value="SAM_ICMT"/>
    <property type="match status" value="1"/>
</dbReference>
<dbReference type="GO" id="GO:0032259">
    <property type="term" value="P:methylation"/>
    <property type="evidence" value="ECO:0007669"/>
    <property type="project" value="UniProtKB-KW"/>
</dbReference>
<dbReference type="Pfam" id="PF04140">
    <property type="entry name" value="ICMT"/>
    <property type="match status" value="1"/>
</dbReference>
<evidence type="ECO:0000313" key="11">
    <source>
        <dbReference type="EMBL" id="PHH64688.1"/>
    </source>
</evidence>
<keyword evidence="4 10" id="KW-0489">Methyltransferase</keyword>
<accession>A0A2C5XJB2</accession>
<evidence type="ECO:0000256" key="8">
    <source>
        <dbReference type="ARBA" id="ARBA00022989"/>
    </source>
</evidence>
<feature type="transmembrane region" description="Helical" evidence="10">
    <location>
        <begin position="49"/>
        <end position="70"/>
    </location>
</feature>
<protein>
    <recommendedName>
        <fullName evidence="3 10">Protein-S-isoprenylcysteine O-methyltransferase</fullName>
        <ecNumber evidence="3 10">2.1.1.100</ecNumber>
    </recommendedName>
</protein>
<organism evidence="11 12">
    <name type="scientific">Ophiocordyceps australis</name>
    <dbReference type="NCBI Taxonomy" id="1399860"/>
    <lineage>
        <taxon>Eukaryota</taxon>
        <taxon>Fungi</taxon>
        <taxon>Dikarya</taxon>
        <taxon>Ascomycota</taxon>
        <taxon>Pezizomycotina</taxon>
        <taxon>Sordariomycetes</taxon>
        <taxon>Hypocreomycetidae</taxon>
        <taxon>Hypocreales</taxon>
        <taxon>Ophiocordycipitaceae</taxon>
        <taxon>Ophiocordyceps</taxon>
    </lineage>
</organism>
<keyword evidence="7 10" id="KW-0812">Transmembrane</keyword>
<dbReference type="EMBL" id="NJET01000027">
    <property type="protein sequence ID" value="PHH64688.1"/>
    <property type="molecule type" value="Genomic_DNA"/>
</dbReference>
<comment type="similarity">
    <text evidence="2 10">Belongs to the class VI-like SAM-binding methyltransferase superfamily. Isoprenylcysteine carboxyl methyltransferase family.</text>
</comment>
<evidence type="ECO:0000256" key="9">
    <source>
        <dbReference type="ARBA" id="ARBA00023136"/>
    </source>
</evidence>
<keyword evidence="10" id="KW-0256">Endoplasmic reticulum</keyword>
<evidence type="ECO:0000256" key="6">
    <source>
        <dbReference type="ARBA" id="ARBA00022691"/>
    </source>
</evidence>
<keyword evidence="9 10" id="KW-0472">Membrane</keyword>
<keyword evidence="12" id="KW-1185">Reference proteome</keyword>
<evidence type="ECO:0000256" key="5">
    <source>
        <dbReference type="ARBA" id="ARBA00022679"/>
    </source>
</evidence>
<keyword evidence="6 10" id="KW-0949">S-adenosyl-L-methionine</keyword>
<proteinExistence type="inferred from homology"/>
<keyword evidence="5" id="KW-0808">Transferase</keyword>
<evidence type="ECO:0000256" key="10">
    <source>
        <dbReference type="RuleBase" id="RU362022"/>
    </source>
</evidence>
<dbReference type="OrthoDB" id="422086at2759"/>